<protein>
    <submittedName>
        <fullName evidence="1">Uncharacterized protein</fullName>
    </submittedName>
</protein>
<dbReference type="Proteomes" id="UP000044806">
    <property type="component" value="Unassembled WGS sequence"/>
</dbReference>
<evidence type="ECO:0000313" key="2">
    <source>
        <dbReference type="Proteomes" id="UP000044806"/>
    </source>
</evidence>
<evidence type="ECO:0000313" key="1">
    <source>
        <dbReference type="EMBL" id="CSA32448.1"/>
    </source>
</evidence>
<reference evidence="1 2" key="1">
    <citation type="submission" date="2015-07" db="EMBL/GenBank/DDBJ databases">
        <authorList>
            <consortium name="Pathogen Informatics"/>
        </authorList>
    </citation>
    <scope>NUCLEOTIDE SEQUENCE [LARGE SCALE GENOMIC DNA]</scope>
    <source>
        <strain evidence="1 2">A51</strain>
    </source>
</reference>
<proteinExistence type="predicted"/>
<gene>
    <name evidence="1" type="ORF">ERS013165_01314</name>
</gene>
<dbReference type="AlphaFoldDB" id="A0A656A3K2"/>
<name>A0A656A3K2_VIBCL</name>
<accession>A0A656A3K2</accession>
<organism evidence="1 2">
    <name type="scientific">Vibrio cholerae</name>
    <dbReference type="NCBI Taxonomy" id="666"/>
    <lineage>
        <taxon>Bacteria</taxon>
        <taxon>Pseudomonadati</taxon>
        <taxon>Pseudomonadota</taxon>
        <taxon>Gammaproteobacteria</taxon>
        <taxon>Vibrionales</taxon>
        <taxon>Vibrionaceae</taxon>
        <taxon>Vibrio</taxon>
    </lineage>
</organism>
<sequence>MFGVITTEIDRFTHFINAVVNGFACFLVTQGHQLRHMQFKQIRQRIQFTRTHFGIKRIPSCKSLLSRVDRIGNMIKVSVKHLTDLNTTIVRRSDGLCTVIRLDHAFVIRVPANDRYRMPRLI</sequence>
<dbReference type="EMBL" id="CWOW01000005">
    <property type="protein sequence ID" value="CSA32448.1"/>
    <property type="molecule type" value="Genomic_DNA"/>
</dbReference>